<proteinExistence type="predicted"/>
<keyword evidence="4" id="KW-1185">Reference proteome</keyword>
<dbReference type="AlphaFoldDB" id="A0A1C7MSC9"/>
<dbReference type="PANTHER" id="PTHR13156">
    <property type="entry name" value="NADH-UBIQUINONE OXIDOREDUCTASE 13 KD-A SUBUNIT"/>
    <property type="match status" value="1"/>
</dbReference>
<dbReference type="OMA" id="TPFANEH"/>
<evidence type="ECO:0000313" key="4">
    <source>
        <dbReference type="Proteomes" id="UP000092993"/>
    </source>
</evidence>
<reference evidence="3 4" key="1">
    <citation type="submission" date="2016-03" db="EMBL/GenBank/DDBJ databases">
        <title>Whole genome sequencing of Grifola frondosa 9006-11.</title>
        <authorList>
            <person name="Min B."/>
            <person name="Park H."/>
            <person name="Kim J.-G."/>
            <person name="Cho H."/>
            <person name="Oh Y.-L."/>
            <person name="Kong W.-S."/>
            <person name="Choi I.-G."/>
        </authorList>
    </citation>
    <scope>NUCLEOTIDE SEQUENCE [LARGE SCALE GENOMIC DNA]</scope>
    <source>
        <strain evidence="3 4">9006-11</strain>
    </source>
</reference>
<feature type="non-terminal residue" evidence="3">
    <location>
        <position position="1"/>
    </location>
</feature>
<dbReference type="Gene3D" id="2.60.260.40">
    <property type="entry name" value="q5lls5 like domains"/>
    <property type="match status" value="1"/>
</dbReference>
<name>A0A1C7MSC9_GRIFR</name>
<feature type="compositionally biased region" description="Low complexity" evidence="1">
    <location>
        <begin position="48"/>
        <end position="61"/>
    </location>
</feature>
<dbReference type="GO" id="GO:0005739">
    <property type="term" value="C:mitochondrion"/>
    <property type="evidence" value="ECO:0007669"/>
    <property type="project" value="GOC"/>
</dbReference>
<dbReference type="PANTHER" id="PTHR13156:SF0">
    <property type="entry name" value="NADH DEHYDROGENASE [UBIQUINONE] IRON-SULFUR PROTEIN 6, MITOCHONDRIAL"/>
    <property type="match status" value="1"/>
</dbReference>
<dbReference type="STRING" id="5627.A0A1C7MSC9"/>
<dbReference type="Proteomes" id="UP000092993">
    <property type="component" value="Unassembled WGS sequence"/>
</dbReference>
<dbReference type="GO" id="GO:0006120">
    <property type="term" value="P:mitochondrial electron transport, NADH to ubiquinone"/>
    <property type="evidence" value="ECO:0007669"/>
    <property type="project" value="TreeGrafter"/>
</dbReference>
<comment type="caution">
    <text evidence="3">The sequence shown here is derived from an EMBL/GenBank/DDBJ whole genome shotgun (WGS) entry which is preliminary data.</text>
</comment>
<gene>
    <name evidence="3" type="primary">lbsA</name>
    <name evidence="3" type="ORF">A0H81_01114</name>
</gene>
<feature type="domain" description="Zinc finger CHCC-type" evidence="2">
    <location>
        <begin position="125"/>
        <end position="155"/>
    </location>
</feature>
<feature type="non-terminal residue" evidence="3">
    <location>
        <position position="169"/>
    </location>
</feature>
<accession>A0A1C7MSC9</accession>
<evidence type="ECO:0000259" key="2">
    <source>
        <dbReference type="Pfam" id="PF10276"/>
    </source>
</evidence>
<sequence>RRLADRLRRSPSVAPPAVKLTAIGDDPKLRLLNMLARRALPRLARPLARLSSSSTSSPVPANEAPSPTAVIPQAPNYPQTWSTSQRPRPHGMSGPRFEQTAMELQPNPLSAMEMISREPIRVVQGRKAVCDGGGGPLGHPKIFINLDKPGPRPCGGIRFEQAPHHAHEH</sequence>
<dbReference type="InterPro" id="IPR019401">
    <property type="entry name" value="Znf_CHCC"/>
</dbReference>
<dbReference type="EMBL" id="LUGG01000001">
    <property type="protein sequence ID" value="OBZ79718.1"/>
    <property type="molecule type" value="Genomic_DNA"/>
</dbReference>
<feature type="compositionally biased region" description="Polar residues" evidence="1">
    <location>
        <begin position="76"/>
        <end position="86"/>
    </location>
</feature>
<evidence type="ECO:0000256" key="1">
    <source>
        <dbReference type="SAM" id="MobiDB-lite"/>
    </source>
</evidence>
<dbReference type="Pfam" id="PF10276">
    <property type="entry name" value="zf-CHCC"/>
    <property type="match status" value="1"/>
</dbReference>
<organism evidence="3 4">
    <name type="scientific">Grifola frondosa</name>
    <name type="common">Maitake</name>
    <name type="synonym">Polyporus frondosus</name>
    <dbReference type="NCBI Taxonomy" id="5627"/>
    <lineage>
        <taxon>Eukaryota</taxon>
        <taxon>Fungi</taxon>
        <taxon>Dikarya</taxon>
        <taxon>Basidiomycota</taxon>
        <taxon>Agaricomycotina</taxon>
        <taxon>Agaricomycetes</taxon>
        <taxon>Polyporales</taxon>
        <taxon>Grifolaceae</taxon>
        <taxon>Grifola</taxon>
    </lineage>
</organism>
<protein>
    <submittedName>
        <fullName evidence="3">Lactobacillus shifted protein</fullName>
    </submittedName>
</protein>
<feature type="region of interest" description="Disordered" evidence="1">
    <location>
        <begin position="48"/>
        <end position="100"/>
    </location>
</feature>
<evidence type="ECO:0000313" key="3">
    <source>
        <dbReference type="EMBL" id="OBZ79718.1"/>
    </source>
</evidence>
<dbReference type="OrthoDB" id="307899at2759"/>